<name>A0A917Q8L2_9NOCA</name>
<keyword evidence="2" id="KW-1185">Reference proteome</keyword>
<organism evidence="1 2">
    <name type="scientific">Nocardia camponoti</name>
    <dbReference type="NCBI Taxonomy" id="1616106"/>
    <lineage>
        <taxon>Bacteria</taxon>
        <taxon>Bacillati</taxon>
        <taxon>Actinomycetota</taxon>
        <taxon>Actinomycetes</taxon>
        <taxon>Mycobacteriales</taxon>
        <taxon>Nocardiaceae</taxon>
        <taxon>Nocardia</taxon>
    </lineage>
</organism>
<dbReference type="AlphaFoldDB" id="A0A917Q8L2"/>
<sequence length="90" mass="9833">MQEFGELAPVDPFAPVVELDGGEFALVDVPPNGIVADTHQGSDLANPQIRHELTITDADAEQQTISRRICQHHLRPTLRHRDTPEGGESA</sequence>
<reference evidence="1" key="2">
    <citation type="submission" date="2020-09" db="EMBL/GenBank/DDBJ databases">
        <authorList>
            <person name="Sun Q."/>
            <person name="Zhou Y."/>
        </authorList>
    </citation>
    <scope>NUCLEOTIDE SEQUENCE</scope>
    <source>
        <strain evidence="1">CGMCC 4.7278</strain>
    </source>
</reference>
<evidence type="ECO:0000313" key="1">
    <source>
        <dbReference type="EMBL" id="GGK36107.1"/>
    </source>
</evidence>
<dbReference type="Proteomes" id="UP000612956">
    <property type="component" value="Unassembled WGS sequence"/>
</dbReference>
<dbReference type="EMBL" id="BMMW01000001">
    <property type="protein sequence ID" value="GGK36107.1"/>
    <property type="molecule type" value="Genomic_DNA"/>
</dbReference>
<protein>
    <submittedName>
        <fullName evidence="1">Uncharacterized protein</fullName>
    </submittedName>
</protein>
<comment type="caution">
    <text evidence="1">The sequence shown here is derived from an EMBL/GenBank/DDBJ whole genome shotgun (WGS) entry which is preliminary data.</text>
</comment>
<accession>A0A917Q8L2</accession>
<proteinExistence type="predicted"/>
<evidence type="ECO:0000313" key="2">
    <source>
        <dbReference type="Proteomes" id="UP000612956"/>
    </source>
</evidence>
<reference evidence="1" key="1">
    <citation type="journal article" date="2014" name="Int. J. Syst. Evol. Microbiol.">
        <title>Complete genome sequence of Corynebacterium casei LMG S-19264T (=DSM 44701T), isolated from a smear-ripened cheese.</title>
        <authorList>
            <consortium name="US DOE Joint Genome Institute (JGI-PGF)"/>
            <person name="Walter F."/>
            <person name="Albersmeier A."/>
            <person name="Kalinowski J."/>
            <person name="Ruckert C."/>
        </authorList>
    </citation>
    <scope>NUCLEOTIDE SEQUENCE</scope>
    <source>
        <strain evidence="1">CGMCC 4.7278</strain>
    </source>
</reference>
<gene>
    <name evidence="1" type="ORF">GCM10011591_04690</name>
</gene>